<dbReference type="PANTHER" id="PTHR45856">
    <property type="entry name" value="ALPHA/BETA-HYDROLASES SUPERFAMILY PROTEIN"/>
    <property type="match status" value="1"/>
</dbReference>
<organism evidence="2 3">
    <name type="scientific">Sporomusa silvacetica DSM 10669</name>
    <dbReference type="NCBI Taxonomy" id="1123289"/>
    <lineage>
        <taxon>Bacteria</taxon>
        <taxon>Bacillati</taxon>
        <taxon>Bacillota</taxon>
        <taxon>Negativicutes</taxon>
        <taxon>Selenomonadales</taxon>
        <taxon>Sporomusaceae</taxon>
        <taxon>Sporomusa</taxon>
    </lineage>
</organism>
<dbReference type="RefSeq" id="WP_094603400.1">
    <property type="nucleotide sequence ID" value="NZ_CP155573.1"/>
</dbReference>
<dbReference type="Proteomes" id="UP000216752">
    <property type="component" value="Chromosome"/>
</dbReference>
<reference evidence="2" key="1">
    <citation type="submission" date="2024-05" db="EMBL/GenBank/DDBJ databases">
        <title>Isolation and characterization of Sporomusa carbonis sp. nov., a carboxydotrophic hydrogenogen in the genus of Sporomusa isolated from a charcoal burning pile.</title>
        <authorList>
            <person name="Boeer T."/>
            <person name="Rosenbaum F."/>
            <person name="Eysell L."/>
            <person name="Mueller V."/>
            <person name="Daniel R."/>
            <person name="Poehlein A."/>
        </authorList>
    </citation>
    <scope>NUCLEOTIDE SEQUENCE [LARGE SCALE GENOMIC DNA]</scope>
    <source>
        <strain evidence="2">DSM 10669</strain>
    </source>
</reference>
<evidence type="ECO:0000313" key="2">
    <source>
        <dbReference type="EMBL" id="XFO65331.1"/>
    </source>
</evidence>
<dbReference type="EMBL" id="CP155573">
    <property type="protein sequence ID" value="XFO65331.1"/>
    <property type="molecule type" value="Genomic_DNA"/>
</dbReference>
<dbReference type="Gene3D" id="3.40.50.1820">
    <property type="entry name" value="alpha/beta hydrolase"/>
    <property type="match status" value="1"/>
</dbReference>
<dbReference type="InterPro" id="IPR051218">
    <property type="entry name" value="Sec_MonoDiacylglyc_Lipase"/>
</dbReference>
<dbReference type="PANTHER" id="PTHR45856:SF24">
    <property type="entry name" value="FUNGAL LIPASE-LIKE DOMAIN-CONTAINING PROTEIN"/>
    <property type="match status" value="1"/>
</dbReference>
<sequence>MINVDVELNALRLATLASSAMYDNSSINEKIIIDDVSKGHASERLHSLGWAKEEFKNKAIGAKWAIFSKDVRKYMSGSSQSGDPKNIIGRPEKIYIISFRGSCCLKNYITDFLKYKQSPWIESNMGNVHQGFLEYVTTVMRHPETNSLLEIIIREKTSYLIVTGHSLGGAVAILFGKWLATRRFPQKRFHVIALAPPSVGDDEFNRNYSLQNLALVLSKPDKVQLSGGESFKYRLLRAYGQYPESPPDKLPGVKVIIDFIEKIRGPLFPYSRETKILFLPEIDRSTMKSFRADFRVKKNDVLRRLEYANISSAKSKRMKLQFEDIFKETEYYFASTCSGKNDKFYYHSSSYYEAVIYLAIVDFVKLLNSEI</sequence>
<dbReference type="InterPro" id="IPR002921">
    <property type="entry name" value="Fungal_lipase-type"/>
</dbReference>
<feature type="domain" description="Fungal lipase-type" evidence="1">
    <location>
        <begin position="96"/>
        <end position="216"/>
    </location>
</feature>
<keyword evidence="3" id="KW-1185">Reference proteome</keyword>
<protein>
    <recommendedName>
        <fullName evidence="1">Fungal lipase-type domain-containing protein</fullName>
    </recommendedName>
</protein>
<dbReference type="InterPro" id="IPR029058">
    <property type="entry name" value="AB_hydrolase_fold"/>
</dbReference>
<evidence type="ECO:0000313" key="3">
    <source>
        <dbReference type="Proteomes" id="UP000216752"/>
    </source>
</evidence>
<dbReference type="CDD" id="cd00519">
    <property type="entry name" value="Lipase_3"/>
    <property type="match status" value="1"/>
</dbReference>
<dbReference type="Pfam" id="PF01764">
    <property type="entry name" value="Lipase_3"/>
    <property type="match status" value="1"/>
</dbReference>
<gene>
    <name evidence="2" type="ORF">SPSIL_014400</name>
</gene>
<accession>A0ABZ3II39</accession>
<dbReference type="SUPFAM" id="SSF53474">
    <property type="entry name" value="alpha/beta-Hydrolases"/>
    <property type="match status" value="1"/>
</dbReference>
<proteinExistence type="predicted"/>
<name>A0ABZ3II39_9FIRM</name>
<evidence type="ECO:0000259" key="1">
    <source>
        <dbReference type="Pfam" id="PF01764"/>
    </source>
</evidence>